<dbReference type="Gene3D" id="2.120.10.30">
    <property type="entry name" value="TolB, C-terminal domain"/>
    <property type="match status" value="1"/>
</dbReference>
<keyword evidence="1" id="KW-0732">Signal</keyword>
<dbReference type="InterPro" id="IPR054539">
    <property type="entry name" value="Beta-prop_PDH"/>
</dbReference>
<dbReference type="eggNOG" id="ENOG502QPZ1">
    <property type="taxonomic scope" value="Eukaryota"/>
</dbReference>
<evidence type="ECO:0000313" key="3">
    <source>
        <dbReference type="EMBL" id="EAU83775.2"/>
    </source>
</evidence>
<organism evidence="3 4">
    <name type="scientific">Coprinopsis cinerea (strain Okayama-7 / 130 / ATCC MYA-4618 / FGSC 9003)</name>
    <name type="common">Inky cap fungus</name>
    <name type="synonym">Hormographiella aspergillata</name>
    <dbReference type="NCBI Taxonomy" id="240176"/>
    <lineage>
        <taxon>Eukaryota</taxon>
        <taxon>Fungi</taxon>
        <taxon>Dikarya</taxon>
        <taxon>Basidiomycota</taxon>
        <taxon>Agaricomycotina</taxon>
        <taxon>Agaricomycetes</taxon>
        <taxon>Agaricomycetidae</taxon>
        <taxon>Agaricales</taxon>
        <taxon>Agaricineae</taxon>
        <taxon>Psathyrellaceae</taxon>
        <taxon>Coprinopsis</taxon>
    </lineage>
</organism>
<dbReference type="Pfam" id="PF22807">
    <property type="entry name" value="TrAA12"/>
    <property type="match status" value="1"/>
</dbReference>
<dbReference type="InterPro" id="IPR011041">
    <property type="entry name" value="Quinoprot_gluc/sorb_DH_b-prop"/>
</dbReference>
<evidence type="ECO:0000259" key="2">
    <source>
        <dbReference type="Pfam" id="PF22807"/>
    </source>
</evidence>
<dbReference type="InterPro" id="IPR011042">
    <property type="entry name" value="6-blade_b-propeller_TolB-like"/>
</dbReference>
<feature type="signal peptide" evidence="1">
    <location>
        <begin position="1"/>
        <end position="20"/>
    </location>
</feature>
<dbReference type="RefSeq" id="XP_001838020.2">
    <property type="nucleotide sequence ID" value="XM_001837968.2"/>
</dbReference>
<feature type="domain" description="Pyrroloquinoline quinone-dependent pyranose dehydrogenase beta-propeller" evidence="2">
    <location>
        <begin position="43"/>
        <end position="437"/>
    </location>
</feature>
<dbReference type="InParanoid" id="A8P143"/>
<dbReference type="OrthoDB" id="507128at2759"/>
<dbReference type="OMA" id="ACPGACF"/>
<dbReference type="GeneID" id="6014587"/>
<dbReference type="KEGG" id="cci:CC1G_07510"/>
<dbReference type="AlphaFoldDB" id="A8P143"/>
<reference evidence="3 4" key="1">
    <citation type="journal article" date="2010" name="Proc. Natl. Acad. Sci. U.S.A.">
        <title>Insights into evolution of multicellular fungi from the assembled chromosomes of the mushroom Coprinopsis cinerea (Coprinus cinereus).</title>
        <authorList>
            <person name="Stajich J.E."/>
            <person name="Wilke S.K."/>
            <person name="Ahren D."/>
            <person name="Au C.H."/>
            <person name="Birren B.W."/>
            <person name="Borodovsky M."/>
            <person name="Burns C."/>
            <person name="Canback B."/>
            <person name="Casselton L.A."/>
            <person name="Cheng C.K."/>
            <person name="Deng J."/>
            <person name="Dietrich F.S."/>
            <person name="Fargo D.C."/>
            <person name="Farman M.L."/>
            <person name="Gathman A.C."/>
            <person name="Goldberg J."/>
            <person name="Guigo R."/>
            <person name="Hoegger P.J."/>
            <person name="Hooker J.B."/>
            <person name="Huggins A."/>
            <person name="James T.Y."/>
            <person name="Kamada T."/>
            <person name="Kilaru S."/>
            <person name="Kodira C."/>
            <person name="Kues U."/>
            <person name="Kupfer D."/>
            <person name="Kwan H.S."/>
            <person name="Lomsadze A."/>
            <person name="Li W."/>
            <person name="Lilly W.W."/>
            <person name="Ma L.J."/>
            <person name="Mackey A.J."/>
            <person name="Manning G."/>
            <person name="Martin F."/>
            <person name="Muraguchi H."/>
            <person name="Natvig D.O."/>
            <person name="Palmerini H."/>
            <person name="Ramesh M.A."/>
            <person name="Rehmeyer C.J."/>
            <person name="Roe B.A."/>
            <person name="Shenoy N."/>
            <person name="Stanke M."/>
            <person name="Ter-Hovhannisyan V."/>
            <person name="Tunlid A."/>
            <person name="Velagapudi R."/>
            <person name="Vision T.J."/>
            <person name="Zeng Q."/>
            <person name="Zolan M.E."/>
            <person name="Pukkila P.J."/>
        </authorList>
    </citation>
    <scope>NUCLEOTIDE SEQUENCE [LARGE SCALE GENOMIC DNA]</scope>
    <source>
        <strain evidence="4">Okayama-7 / 130 / ATCC MYA-4618 / FGSC 9003</strain>
    </source>
</reference>
<protein>
    <recommendedName>
        <fullName evidence="2">Pyrroloquinoline quinone-dependent pyranose dehydrogenase beta-propeller domain-containing protein</fullName>
    </recommendedName>
</protein>
<dbReference type="SUPFAM" id="SSF50952">
    <property type="entry name" value="Soluble quinoprotein glucose dehydrogenase"/>
    <property type="match status" value="1"/>
</dbReference>
<sequence length="472" mass="51213">MHLATSLSLAVILSAVYVTGNPAPVPSTTALCPNAPKPTSALKVAPGFEGTAVVGGISNPRGITLDKRGNILVVERGVGVTGHFVDKNGCVTRSKVIVDDYNLNHGIDISADGRTLFATSREFAWSWDYNARTMTATNRRTLVTGMLTEKQLTRTIIASKVNPNFIAISISAGDGPDYEAFDPAVGRAQVRAFDLTKLPRGGAAYNSSYGRVLGYGLANAVGIAEDHQGFIHAGDNGGTTHRFIGGVGTGVGNDNPAEGVFKLSNPRRPESSFAGYPYCFPVWDSNAIQDRRFERGEWSAILPETEYNDEWCQREAARPSLILPPHSAPLDMKFGPRGDDSLYVAMHSNGYIDPTQGFKVVKISGSYPKAGVSGWTATDASARLNVTFTDILLNDVETEDQCLRGGCFRPLGLVWSQDGDKLYVTSDNTGEIFLLKKKPTQRLWGQWYASARLVDYSMEDRETARRELSANM</sequence>
<proteinExistence type="predicted"/>
<comment type="caution">
    <text evidence="3">The sequence shown here is derived from an EMBL/GenBank/DDBJ whole genome shotgun (WGS) entry which is preliminary data.</text>
</comment>
<dbReference type="VEuPathDB" id="FungiDB:CC1G_07510"/>
<evidence type="ECO:0000313" key="4">
    <source>
        <dbReference type="Proteomes" id="UP000001861"/>
    </source>
</evidence>
<name>A8P143_COPC7</name>
<dbReference type="STRING" id="240176.A8P143"/>
<dbReference type="Proteomes" id="UP000001861">
    <property type="component" value="Unassembled WGS sequence"/>
</dbReference>
<dbReference type="EMBL" id="AACS02000006">
    <property type="protein sequence ID" value="EAU83775.2"/>
    <property type="molecule type" value="Genomic_DNA"/>
</dbReference>
<dbReference type="HOGENOM" id="CLU_039534_1_1_1"/>
<keyword evidence="4" id="KW-1185">Reference proteome</keyword>
<accession>A8P143</accession>
<evidence type="ECO:0000256" key="1">
    <source>
        <dbReference type="SAM" id="SignalP"/>
    </source>
</evidence>
<gene>
    <name evidence="3" type="ORF">CC1G_07510</name>
</gene>
<feature type="chain" id="PRO_5002724937" description="Pyrroloquinoline quinone-dependent pyranose dehydrogenase beta-propeller domain-containing protein" evidence="1">
    <location>
        <begin position="21"/>
        <end position="472"/>
    </location>
</feature>